<comment type="caution">
    <text evidence="1">The sequence shown here is derived from an EMBL/GenBank/DDBJ whole genome shotgun (WGS) entry which is preliminary data.</text>
</comment>
<protein>
    <submittedName>
        <fullName evidence="1">Uncharacterized protein</fullName>
    </submittedName>
</protein>
<organism evidence="1 2">
    <name type="scientific">Serratia fonticola</name>
    <dbReference type="NCBI Taxonomy" id="47917"/>
    <lineage>
        <taxon>Bacteria</taxon>
        <taxon>Pseudomonadati</taxon>
        <taxon>Pseudomonadota</taxon>
        <taxon>Gammaproteobacteria</taxon>
        <taxon>Enterobacterales</taxon>
        <taxon>Yersiniaceae</taxon>
        <taxon>Serratia</taxon>
    </lineage>
</organism>
<proteinExistence type="predicted"/>
<name>A0AAW3WSW8_SERFO</name>
<sequence>MATKSATEPRTPENLRALDALAKIVLLMDAALYLIANDSERAVQAELLGVIYDIANTFTEEKP</sequence>
<gene>
    <name evidence="1" type="ORF">H8J20_16940</name>
</gene>
<dbReference type="EMBL" id="JACNYO010000018">
    <property type="protein sequence ID" value="MBC3213834.1"/>
    <property type="molecule type" value="Genomic_DNA"/>
</dbReference>
<dbReference type="Proteomes" id="UP000659084">
    <property type="component" value="Unassembled WGS sequence"/>
</dbReference>
<dbReference type="RefSeq" id="WP_179252408.1">
    <property type="nucleotide sequence ID" value="NZ_JACBIV010000007.1"/>
</dbReference>
<accession>A0AAW3WSW8</accession>
<evidence type="ECO:0000313" key="1">
    <source>
        <dbReference type="EMBL" id="MBC3213834.1"/>
    </source>
</evidence>
<reference evidence="1" key="1">
    <citation type="submission" date="2020-08" db="EMBL/GenBank/DDBJ databases">
        <title>Food and environmental bacterial isolates.</title>
        <authorList>
            <person name="Richter L."/>
            <person name="Du Plessis E.M."/>
            <person name="Duvenage S."/>
            <person name="Allam M."/>
            <person name="Korsten L."/>
        </authorList>
    </citation>
    <scope>NUCLEOTIDE SEQUENCE</scope>
    <source>
        <strain evidence="1">UPMP2127</strain>
    </source>
</reference>
<evidence type="ECO:0000313" key="2">
    <source>
        <dbReference type="Proteomes" id="UP000659084"/>
    </source>
</evidence>
<dbReference type="AlphaFoldDB" id="A0AAW3WSW8"/>